<dbReference type="EMBL" id="BDDD01002362">
    <property type="protein sequence ID" value="GAV81247.1"/>
    <property type="molecule type" value="Genomic_DNA"/>
</dbReference>
<evidence type="ECO:0000313" key="1">
    <source>
        <dbReference type="EMBL" id="GAV81247.1"/>
    </source>
</evidence>
<keyword evidence="2" id="KW-1185">Reference proteome</keyword>
<protein>
    <submittedName>
        <fullName evidence="1">Uncharacterized protein</fullName>
    </submittedName>
</protein>
<dbReference type="PANTHER" id="PTHR37181">
    <property type="entry name" value="F6A14.6 PROTEIN"/>
    <property type="match status" value="1"/>
</dbReference>
<evidence type="ECO:0000313" key="2">
    <source>
        <dbReference type="Proteomes" id="UP000187406"/>
    </source>
</evidence>
<name>A0A1Q3CLY2_CEPFO</name>
<proteinExistence type="predicted"/>
<comment type="caution">
    <text evidence="1">The sequence shown here is derived from an EMBL/GenBank/DDBJ whole genome shotgun (WGS) entry which is preliminary data.</text>
</comment>
<dbReference type="PANTHER" id="PTHR37181:SF1">
    <property type="entry name" value="F6A14.6 PROTEIN"/>
    <property type="match status" value="1"/>
</dbReference>
<dbReference type="InParanoid" id="A0A1Q3CLY2"/>
<organism evidence="1 2">
    <name type="scientific">Cephalotus follicularis</name>
    <name type="common">Albany pitcher plant</name>
    <dbReference type="NCBI Taxonomy" id="3775"/>
    <lineage>
        <taxon>Eukaryota</taxon>
        <taxon>Viridiplantae</taxon>
        <taxon>Streptophyta</taxon>
        <taxon>Embryophyta</taxon>
        <taxon>Tracheophyta</taxon>
        <taxon>Spermatophyta</taxon>
        <taxon>Magnoliopsida</taxon>
        <taxon>eudicotyledons</taxon>
        <taxon>Gunneridae</taxon>
        <taxon>Pentapetalae</taxon>
        <taxon>rosids</taxon>
        <taxon>fabids</taxon>
        <taxon>Oxalidales</taxon>
        <taxon>Cephalotaceae</taxon>
        <taxon>Cephalotus</taxon>
    </lineage>
</organism>
<sequence>MTLLEVITSASANLEPYACQSEHPIILNPDDIFLNLKPDLKKPDTTSLAIPVGWKISQRDSELIDLCKNFWTKLKRKLKDTHNFRKDEFIGILNSFLEKIGEKVGILVGIDSSNNEYTRLLIEKVGFLMCRDVAGLVLEAFVDLEIWELVGTLIANRLFDKLFYSKLVVILVAKNKVDLVCLCIKHASNLGLTELICILKYFLCPPRDAYDSMTNVRKQRESQPLLAMEKMVPREDINKDHSKMMLHVAKAASILLMIAHDGFAVSELCLHYLIASLNFDELILSSSISMLSGNEMLSSIRYLGKGLKKYQRFPQAGPYPRASSMLGITLGLEACDCVPKLEDVVRYLGLVLDENFSSLMLHAEFHEELRSIEKKVHSLVSKAGLYCSMADLVEYLRVE</sequence>
<dbReference type="STRING" id="3775.A0A1Q3CLY2"/>
<dbReference type="AlphaFoldDB" id="A0A1Q3CLY2"/>
<dbReference type="FunCoup" id="A0A1Q3CLY2">
    <property type="interactions" value="654"/>
</dbReference>
<dbReference type="Proteomes" id="UP000187406">
    <property type="component" value="Unassembled WGS sequence"/>
</dbReference>
<accession>A0A1Q3CLY2</accession>
<feature type="non-terminal residue" evidence="1">
    <location>
        <position position="399"/>
    </location>
</feature>
<dbReference type="OrthoDB" id="783877at2759"/>
<gene>
    <name evidence="1" type="ORF">CFOL_v3_24705</name>
</gene>
<reference evidence="2" key="1">
    <citation type="submission" date="2016-04" db="EMBL/GenBank/DDBJ databases">
        <title>Cephalotus genome sequencing.</title>
        <authorList>
            <person name="Fukushima K."/>
            <person name="Hasebe M."/>
            <person name="Fang X."/>
        </authorList>
    </citation>
    <scope>NUCLEOTIDE SEQUENCE [LARGE SCALE GENOMIC DNA]</scope>
    <source>
        <strain evidence="2">cv. St1</strain>
    </source>
</reference>